<evidence type="ECO:0000256" key="1">
    <source>
        <dbReference type="SAM" id="MobiDB-lite"/>
    </source>
</evidence>
<dbReference type="OrthoDB" id="2400069at2759"/>
<sequence>MVLTHKKIKELLAVYYALKLCSVFGCSVLIYLGITTTLAYAQKFGGATSPKLLEVSEKLWSYCIMSNTRSQMAYTNSSNRIVPVNRNTQEIGKAIWIVHCESVRNNAKSKEDITEENNNDNNNSDVEVGNLVSDSINDYSRSKKRKIFTLQKQILVADGMENQRRTLQKKGLIVIALDLIKSNTILVKRISRYYATQKIFMDWRHGLEISGDIT</sequence>
<organism evidence="3 4">
    <name type="scientific">Smittium simulii</name>
    <dbReference type="NCBI Taxonomy" id="133385"/>
    <lineage>
        <taxon>Eukaryota</taxon>
        <taxon>Fungi</taxon>
        <taxon>Fungi incertae sedis</taxon>
        <taxon>Zoopagomycota</taxon>
        <taxon>Kickxellomycotina</taxon>
        <taxon>Harpellomycetes</taxon>
        <taxon>Harpellales</taxon>
        <taxon>Legeriomycetaceae</taxon>
        <taxon>Smittium</taxon>
    </lineage>
</organism>
<gene>
    <name evidence="3" type="ORF">BB561_004365</name>
</gene>
<accession>A0A2T9YGT4</accession>
<dbReference type="AlphaFoldDB" id="A0A2T9YGT4"/>
<dbReference type="EMBL" id="MBFR01000197">
    <property type="protein sequence ID" value="PVU91519.1"/>
    <property type="molecule type" value="Genomic_DNA"/>
</dbReference>
<feature type="region of interest" description="Disordered" evidence="1">
    <location>
        <begin position="108"/>
        <end position="127"/>
    </location>
</feature>
<dbReference type="STRING" id="133385.A0A2T9YGT4"/>
<keyword evidence="2" id="KW-1133">Transmembrane helix</keyword>
<feature type="transmembrane region" description="Helical" evidence="2">
    <location>
        <begin position="12"/>
        <end position="34"/>
    </location>
</feature>
<reference evidence="3 4" key="1">
    <citation type="journal article" date="2018" name="MBio">
        <title>Comparative Genomics Reveals the Core Gene Toolbox for the Fungus-Insect Symbiosis.</title>
        <authorList>
            <person name="Wang Y."/>
            <person name="Stata M."/>
            <person name="Wang W."/>
            <person name="Stajich J.E."/>
            <person name="White M.M."/>
            <person name="Moncalvo J.M."/>
        </authorList>
    </citation>
    <scope>NUCLEOTIDE SEQUENCE [LARGE SCALE GENOMIC DNA]</scope>
    <source>
        <strain evidence="3 4">SWE-8-4</strain>
    </source>
</reference>
<evidence type="ECO:0000313" key="4">
    <source>
        <dbReference type="Proteomes" id="UP000245383"/>
    </source>
</evidence>
<dbReference type="Proteomes" id="UP000245383">
    <property type="component" value="Unassembled WGS sequence"/>
</dbReference>
<evidence type="ECO:0000313" key="3">
    <source>
        <dbReference type="EMBL" id="PVU91519.1"/>
    </source>
</evidence>
<evidence type="ECO:0000256" key="2">
    <source>
        <dbReference type="SAM" id="Phobius"/>
    </source>
</evidence>
<keyword evidence="2" id="KW-0472">Membrane</keyword>
<proteinExistence type="predicted"/>
<protein>
    <submittedName>
        <fullName evidence="3">Uncharacterized protein</fullName>
    </submittedName>
</protein>
<keyword evidence="4" id="KW-1185">Reference proteome</keyword>
<keyword evidence="2" id="KW-0812">Transmembrane</keyword>
<name>A0A2T9YGT4_9FUNG</name>
<feature type="non-terminal residue" evidence="3">
    <location>
        <position position="214"/>
    </location>
</feature>
<comment type="caution">
    <text evidence="3">The sequence shown here is derived from an EMBL/GenBank/DDBJ whole genome shotgun (WGS) entry which is preliminary data.</text>
</comment>